<comment type="caution">
    <text evidence="2">The sequence shown here is derived from an EMBL/GenBank/DDBJ whole genome shotgun (WGS) entry which is preliminary data.</text>
</comment>
<dbReference type="Proteomes" id="UP000631114">
    <property type="component" value="Unassembled WGS sequence"/>
</dbReference>
<sequence>MIETDAEIHSLACYCFAKKELTVEVKVACRVPALGCSVPALACSSYASGAAEFHLKVLEFSIATGYKYKFTKNDECRVTSICGKRLETNCLWLIHASDNFGAFAIRKINPIHTCGFACKDYNNCPMTSNLVKSLIMDSVSDTPSIPVRTIIRYFKKEYVLIVKKHVVYMGKQLALKELEEVLSSYGVFRQNIHEYKVQRLLDGGNCKEWFISSGQGYNVADGEDEGNWYWFLDKFKGAFGYERNYTFLSDRHHGLLVNIPLVFPGSYHSFCLWHLKNNLRAALSKTDSISRHLVKLFSDCAYAPTHDKFQEEIVELRTIGGDQVDRFLGRVPLEN</sequence>
<evidence type="ECO:0000313" key="2">
    <source>
        <dbReference type="EMBL" id="KAF9594932.1"/>
    </source>
</evidence>
<gene>
    <name evidence="2" type="ORF">IFM89_035502</name>
</gene>
<feature type="domain" description="MULE transposase" evidence="1">
    <location>
        <begin position="217"/>
        <end position="278"/>
    </location>
</feature>
<dbReference type="PANTHER" id="PTHR31973:SF187">
    <property type="entry name" value="MUTATOR TRANSPOSASE MUDRA PROTEIN"/>
    <property type="match status" value="1"/>
</dbReference>
<proteinExistence type="predicted"/>
<dbReference type="OrthoDB" id="125347at2759"/>
<dbReference type="EMBL" id="JADFTS010000008">
    <property type="protein sequence ID" value="KAF9594932.1"/>
    <property type="molecule type" value="Genomic_DNA"/>
</dbReference>
<reference evidence="2 3" key="1">
    <citation type="submission" date="2020-10" db="EMBL/GenBank/DDBJ databases">
        <title>The Coptis chinensis genome and diversification of protoberbering-type alkaloids.</title>
        <authorList>
            <person name="Wang B."/>
            <person name="Shu S."/>
            <person name="Song C."/>
            <person name="Liu Y."/>
        </authorList>
    </citation>
    <scope>NUCLEOTIDE SEQUENCE [LARGE SCALE GENOMIC DNA]</scope>
    <source>
        <strain evidence="2">HL-2020</strain>
        <tissue evidence="2">Leaf</tissue>
    </source>
</reference>
<keyword evidence="3" id="KW-1185">Reference proteome</keyword>
<accession>A0A835HAY4</accession>
<dbReference type="InterPro" id="IPR018289">
    <property type="entry name" value="MULE_transposase_dom"/>
</dbReference>
<evidence type="ECO:0000313" key="3">
    <source>
        <dbReference type="Proteomes" id="UP000631114"/>
    </source>
</evidence>
<dbReference type="PANTHER" id="PTHR31973">
    <property type="entry name" value="POLYPROTEIN, PUTATIVE-RELATED"/>
    <property type="match status" value="1"/>
</dbReference>
<evidence type="ECO:0000259" key="1">
    <source>
        <dbReference type="Pfam" id="PF10551"/>
    </source>
</evidence>
<protein>
    <recommendedName>
        <fullName evidence="1">MULE transposase domain-containing protein</fullName>
    </recommendedName>
</protein>
<organism evidence="2 3">
    <name type="scientific">Coptis chinensis</name>
    <dbReference type="NCBI Taxonomy" id="261450"/>
    <lineage>
        <taxon>Eukaryota</taxon>
        <taxon>Viridiplantae</taxon>
        <taxon>Streptophyta</taxon>
        <taxon>Embryophyta</taxon>
        <taxon>Tracheophyta</taxon>
        <taxon>Spermatophyta</taxon>
        <taxon>Magnoliopsida</taxon>
        <taxon>Ranunculales</taxon>
        <taxon>Ranunculaceae</taxon>
        <taxon>Coptidoideae</taxon>
        <taxon>Coptis</taxon>
    </lineage>
</organism>
<name>A0A835HAY4_9MAGN</name>
<dbReference type="AlphaFoldDB" id="A0A835HAY4"/>
<dbReference type="Pfam" id="PF10551">
    <property type="entry name" value="MULE"/>
    <property type="match status" value="1"/>
</dbReference>